<dbReference type="GO" id="GO:0007268">
    <property type="term" value="P:chemical synaptic transmission"/>
    <property type="evidence" value="ECO:0007669"/>
    <property type="project" value="InterPro"/>
</dbReference>
<dbReference type="Gene3D" id="2.160.20.80">
    <property type="entry name" value="E3 ubiquitin-protein ligase SopA"/>
    <property type="match status" value="1"/>
</dbReference>
<dbReference type="EMBL" id="QBIY01011211">
    <property type="protein sequence ID" value="RXN34067.1"/>
    <property type="molecule type" value="Genomic_DNA"/>
</dbReference>
<feature type="compositionally biased region" description="Basic and acidic residues" evidence="12">
    <location>
        <begin position="34"/>
        <end position="44"/>
    </location>
</feature>
<keyword evidence="10" id="KW-0325">Glycoprotein</keyword>
<dbReference type="PROSITE" id="PS50850">
    <property type="entry name" value="MFS"/>
    <property type="match status" value="1"/>
</dbReference>
<evidence type="ECO:0000313" key="17">
    <source>
        <dbReference type="Proteomes" id="UP000290572"/>
    </source>
</evidence>
<comment type="subcellular location">
    <subcellularLocation>
        <location evidence="1">Cytoplasmic vesicle</location>
        <location evidence="1">Secretory vesicle</location>
        <location evidence="1">Synaptic vesicle membrane</location>
        <topology evidence="1">Multi-pass membrane protein</topology>
    </subcellularLocation>
</comment>
<evidence type="ECO:0007829" key="18">
    <source>
        <dbReference type="PeptideAtlas" id="A0A498NR93"/>
    </source>
</evidence>
<dbReference type="SUPFAM" id="SSF141571">
    <property type="entry name" value="Pentapeptide repeat-like"/>
    <property type="match status" value="1"/>
</dbReference>
<evidence type="ECO:0000313" key="15">
    <source>
        <dbReference type="EMBL" id="RXN03527.1"/>
    </source>
</evidence>
<evidence type="ECO:0000256" key="9">
    <source>
        <dbReference type="ARBA" id="ARBA00023136"/>
    </source>
</evidence>
<evidence type="ECO:0000256" key="12">
    <source>
        <dbReference type="SAM" id="MobiDB-lite"/>
    </source>
</evidence>
<dbReference type="SUPFAM" id="SSF103473">
    <property type="entry name" value="MFS general substrate transporter"/>
    <property type="match status" value="2"/>
</dbReference>
<dbReference type="EMBL" id="QBIY01013480">
    <property type="protein sequence ID" value="RXN03527.1"/>
    <property type="molecule type" value="Genomic_DNA"/>
</dbReference>
<dbReference type="PROSITE" id="PS00217">
    <property type="entry name" value="SUGAR_TRANSPORT_2"/>
    <property type="match status" value="1"/>
</dbReference>
<feature type="region of interest" description="Disordered" evidence="12">
    <location>
        <begin position="740"/>
        <end position="765"/>
    </location>
</feature>
<dbReference type="InterPro" id="IPR005829">
    <property type="entry name" value="Sugar_transporter_CS"/>
</dbReference>
<dbReference type="FunFam" id="2.160.20.80:FF:000001">
    <property type="entry name" value="Synaptic vesicle glycoprotein 2A"/>
    <property type="match status" value="1"/>
</dbReference>
<accession>A0A498NR93</accession>
<feature type="transmembrane region" description="Helical" evidence="13">
    <location>
        <begin position="671"/>
        <end position="694"/>
    </location>
</feature>
<dbReference type="InterPro" id="IPR055415">
    <property type="entry name" value="LD_SV2"/>
</dbReference>
<feature type="transmembrane region" description="Helical" evidence="13">
    <location>
        <begin position="323"/>
        <end position="342"/>
    </location>
</feature>
<evidence type="ECO:0000256" key="4">
    <source>
        <dbReference type="ARBA" id="ARBA00022553"/>
    </source>
</evidence>
<keyword evidence="6" id="KW-0532">Neurotransmitter transport</keyword>
<feature type="transmembrane region" description="Helical" evidence="13">
    <location>
        <begin position="582"/>
        <end position="605"/>
    </location>
</feature>
<keyword evidence="17" id="KW-1185">Reference proteome</keyword>
<organism evidence="16 17">
    <name type="scientific">Labeo rohita</name>
    <name type="common">Indian major carp</name>
    <name type="synonym">Cyprinus rohita</name>
    <dbReference type="NCBI Taxonomy" id="84645"/>
    <lineage>
        <taxon>Eukaryota</taxon>
        <taxon>Metazoa</taxon>
        <taxon>Chordata</taxon>
        <taxon>Craniata</taxon>
        <taxon>Vertebrata</taxon>
        <taxon>Euteleostomi</taxon>
        <taxon>Actinopterygii</taxon>
        <taxon>Neopterygii</taxon>
        <taxon>Teleostei</taxon>
        <taxon>Ostariophysi</taxon>
        <taxon>Cypriniformes</taxon>
        <taxon>Cyprinidae</taxon>
        <taxon>Labeoninae</taxon>
        <taxon>Labeonini</taxon>
        <taxon>Labeo</taxon>
    </lineage>
</organism>
<keyword evidence="9 13" id="KW-0472">Membrane</keyword>
<proteinExistence type="evidence at protein level"/>
<feature type="region of interest" description="Disordered" evidence="12">
    <location>
        <begin position="34"/>
        <end position="85"/>
    </location>
</feature>
<dbReference type="InterPro" id="IPR022308">
    <property type="entry name" value="SV2"/>
</dbReference>
<feature type="transmembrane region" description="Helical" evidence="13">
    <location>
        <begin position="281"/>
        <end position="303"/>
    </location>
</feature>
<keyword evidence="4" id="KW-0597">Phosphoprotein</keyword>
<comment type="caution">
    <text evidence="16">The sequence shown here is derived from an EMBL/GenBank/DDBJ whole genome shotgun (WGS) entry which is preliminary data.</text>
</comment>
<feature type="transmembrane region" description="Helical" evidence="13">
    <location>
        <begin position="438"/>
        <end position="456"/>
    </location>
</feature>
<keyword evidence="8" id="KW-0770">Synapse</keyword>
<dbReference type="Pfam" id="PF00083">
    <property type="entry name" value="Sugar_tr"/>
    <property type="match status" value="1"/>
</dbReference>
<dbReference type="Gene3D" id="1.20.1250.20">
    <property type="entry name" value="MFS general substrate transporter like domains"/>
    <property type="match status" value="1"/>
</dbReference>
<evidence type="ECO:0000256" key="10">
    <source>
        <dbReference type="ARBA" id="ARBA00023180"/>
    </source>
</evidence>
<comment type="similarity">
    <text evidence="2">Belongs to the major facilitator superfamily.</text>
</comment>
<keyword evidence="11" id="KW-0968">Cytoplasmic vesicle</keyword>
<evidence type="ECO:0000256" key="11">
    <source>
        <dbReference type="ARBA" id="ARBA00023329"/>
    </source>
</evidence>
<evidence type="ECO:0000256" key="6">
    <source>
        <dbReference type="ARBA" id="ARBA00022775"/>
    </source>
</evidence>
<gene>
    <name evidence="16" type="ORF">ROHU_004108</name>
    <name evidence="15" type="ORF">ROHU_013342</name>
</gene>
<evidence type="ECO:0000256" key="2">
    <source>
        <dbReference type="ARBA" id="ARBA00008335"/>
    </source>
</evidence>
<evidence type="ECO:0000313" key="16">
    <source>
        <dbReference type="EMBL" id="RXN34067.1"/>
    </source>
</evidence>
<reference evidence="16 17" key="1">
    <citation type="submission" date="2018-03" db="EMBL/GenBank/DDBJ databases">
        <title>Draft genome sequence of Rohu Carp (Labeo rohita).</title>
        <authorList>
            <person name="Das P."/>
            <person name="Kushwaha B."/>
            <person name="Joshi C.G."/>
            <person name="Kumar D."/>
            <person name="Nagpure N.S."/>
            <person name="Sahoo L."/>
            <person name="Das S.P."/>
            <person name="Bit A."/>
            <person name="Patnaik S."/>
            <person name="Meher P.K."/>
            <person name="Jayasankar P."/>
            <person name="Koringa P.G."/>
            <person name="Patel N.V."/>
            <person name="Hinsu A.T."/>
            <person name="Kumar R."/>
            <person name="Pandey M."/>
            <person name="Agarwal S."/>
            <person name="Srivastava S."/>
            <person name="Singh M."/>
            <person name="Iquebal M.A."/>
            <person name="Jaiswal S."/>
            <person name="Angadi U.B."/>
            <person name="Kumar N."/>
            <person name="Raza M."/>
            <person name="Shah T.M."/>
            <person name="Rai A."/>
            <person name="Jena J.K."/>
        </authorList>
    </citation>
    <scope>NUCLEOTIDE SEQUENCE [LARGE SCALE GENOMIC DNA]</scope>
    <source>
        <strain evidence="16">DASCIFA01</strain>
        <tissue evidence="16">Testis</tissue>
    </source>
</reference>
<dbReference type="InterPro" id="IPR011701">
    <property type="entry name" value="MFS"/>
</dbReference>
<evidence type="ECO:0000256" key="5">
    <source>
        <dbReference type="ARBA" id="ARBA00022692"/>
    </source>
</evidence>
<dbReference type="Pfam" id="PF23894">
    <property type="entry name" value="LD_SV2"/>
    <property type="match status" value="1"/>
</dbReference>
<evidence type="ECO:0000256" key="7">
    <source>
        <dbReference type="ARBA" id="ARBA00022989"/>
    </source>
</evidence>
<feature type="transmembrane region" description="Helical" evidence="13">
    <location>
        <begin position="700"/>
        <end position="718"/>
    </location>
</feature>
<feature type="domain" description="Major facilitator superfamily (MFS) profile" evidence="14">
    <location>
        <begin position="156"/>
        <end position="724"/>
    </location>
</feature>
<feature type="transmembrane region" description="Helical" evidence="13">
    <location>
        <begin position="191"/>
        <end position="210"/>
    </location>
</feature>
<dbReference type="InterPro" id="IPR036259">
    <property type="entry name" value="MFS_trans_sf"/>
</dbReference>
<keyword evidence="7 13" id="KW-1133">Transmembrane helix</keyword>
<dbReference type="PANTHER" id="PTHR23511">
    <property type="entry name" value="SYNAPTIC VESICLE GLYCOPROTEIN 2"/>
    <property type="match status" value="1"/>
</dbReference>
<dbReference type="FunFam" id="1.20.1250.20:FF:000014">
    <property type="entry name" value="synaptic vesicle glycoprotein 2A"/>
    <property type="match status" value="1"/>
</dbReference>
<keyword evidence="5 13" id="KW-0812">Transmembrane</keyword>
<dbReference type="PANTHER" id="PTHR23511:SF6">
    <property type="entry name" value="SYNAPTIC VESICLE GLYCOPROTEIN 2C"/>
    <property type="match status" value="1"/>
</dbReference>
<dbReference type="NCBIfam" id="TIGR01299">
    <property type="entry name" value="synapt_SV2"/>
    <property type="match status" value="1"/>
</dbReference>
<feature type="transmembrane region" description="Helical" evidence="13">
    <location>
        <begin position="637"/>
        <end position="659"/>
    </location>
</feature>
<dbReference type="AlphaFoldDB" id="A0A498NR93"/>
<dbReference type="FunFam" id="1.20.1250.20:FF:000009">
    <property type="entry name" value="Synaptic vesicle glycoprotein 2A"/>
    <property type="match status" value="1"/>
</dbReference>
<sequence>MDDTAPQDNTSLMKGARDIAKEAKRQAIKKVNKVVDRASDEYSHTRAYQRFQDEDDDYYSQPDGNYTGDHANDEEGSSDATEGHDDEDEIYEGEYQGIPSDAKARDGQVALGQPRADGLKDRRELENERQEDEEELAQQYELIIQECGHGRFQWQLFFTLGLALMSDGVEVFVVGFVLPSAETDMCVPDSSSGWLGSIVYLGMMVGAFFWGGMADKVGRRQCLLICMSINGFFAFLSSFVQGYGFFLLCRIIAGFGIGGAVPIVFSYFAEVLAREKRGEHLSWLCMFWMIGEIYASAMAWAIIPHYGWSFSMGSAYQFHSWRVFVVVCALPCVCAVVALTFMPESPRFYLEVGKHDEAWMILKQIHDTNMRARGQPEKVFTVNRIKIPKQIDEFVEMQTESGNLFSKAIFRIKTELHGIWLNFLKCFNYPVKDSTVRLAIVWFTLSFGYYGLSVWFPDVIKHLQADEYASKVQRHNNERIEDFTFNFTFENQIHTNSLFINDRFISMKFKSVTFINSTFQSCFFEDVTSVGSFFRNCTFIEAVFYNTDIDDSKLINTDVVNSTFYHNKTGCQMTFEDDYSAYWVYFVNFLGTLAVLPGNIVSALLMDKIGRLSMLGFSMILSGISCFFLWFGTSESMMIGMLCLYNGLSISAWNSLDVVTVELYPTDRRGTGFGFCNALCKLAAVMGNLIFGSLVGITKAIPILLASSVLVGGGLVGLRLPDTSVRMGVTRQQVEPRHSVGVSRASARAHKGFHQVDRQRKSRSNRKRFNANGYGVLLGTNAMTKGVRFVLHA</sequence>
<feature type="compositionally biased region" description="Basic and acidic residues" evidence="12">
    <location>
        <begin position="117"/>
        <end position="128"/>
    </location>
</feature>
<evidence type="ECO:0000256" key="1">
    <source>
        <dbReference type="ARBA" id="ARBA00004644"/>
    </source>
</evidence>
<dbReference type="GO" id="GO:0022857">
    <property type="term" value="F:transmembrane transporter activity"/>
    <property type="evidence" value="ECO:0007669"/>
    <property type="project" value="InterPro"/>
</dbReference>
<feature type="transmembrane region" description="Helical" evidence="13">
    <location>
        <begin position="156"/>
        <end position="179"/>
    </location>
</feature>
<name>A0A498NR93_LABRO</name>
<feature type="region of interest" description="Disordered" evidence="12">
    <location>
        <begin position="100"/>
        <end position="133"/>
    </location>
</feature>
<dbReference type="Proteomes" id="UP000290572">
    <property type="component" value="Unassembled WGS sequence"/>
</dbReference>
<dbReference type="InterPro" id="IPR005828">
    <property type="entry name" value="MFS_sugar_transport-like"/>
</dbReference>
<dbReference type="STRING" id="84645.A0A498NR93"/>
<evidence type="ECO:0000256" key="3">
    <source>
        <dbReference type="ARBA" id="ARBA00022448"/>
    </source>
</evidence>
<keyword evidence="18" id="KW-1267">Proteomics identification</keyword>
<evidence type="ECO:0000259" key="14">
    <source>
        <dbReference type="PROSITE" id="PS50850"/>
    </source>
</evidence>
<feature type="transmembrane region" description="Helical" evidence="13">
    <location>
        <begin position="612"/>
        <end position="631"/>
    </location>
</feature>
<feature type="transmembrane region" description="Helical" evidence="13">
    <location>
        <begin position="222"/>
        <end position="239"/>
    </location>
</feature>
<dbReference type="Pfam" id="PF07690">
    <property type="entry name" value="MFS_1"/>
    <property type="match status" value="1"/>
</dbReference>
<evidence type="ECO:0000256" key="8">
    <source>
        <dbReference type="ARBA" id="ARBA00023018"/>
    </source>
</evidence>
<keyword evidence="3" id="KW-0813">Transport</keyword>
<feature type="transmembrane region" description="Helical" evidence="13">
    <location>
        <begin position="245"/>
        <end position="269"/>
    </location>
</feature>
<dbReference type="InterPro" id="IPR020846">
    <property type="entry name" value="MFS_dom"/>
</dbReference>
<protein>
    <submittedName>
        <fullName evidence="16">Synaptic vesicle glyco 2C</fullName>
    </submittedName>
</protein>
<dbReference type="CDD" id="cd17440">
    <property type="entry name" value="MFS_SV2C"/>
    <property type="match status" value="1"/>
</dbReference>
<dbReference type="GO" id="GO:0006836">
    <property type="term" value="P:neurotransmitter transport"/>
    <property type="evidence" value="ECO:0007669"/>
    <property type="project" value="UniProtKB-KW"/>
</dbReference>
<evidence type="ECO:0000256" key="13">
    <source>
        <dbReference type="SAM" id="Phobius"/>
    </source>
</evidence>
<dbReference type="GO" id="GO:0030672">
    <property type="term" value="C:synaptic vesicle membrane"/>
    <property type="evidence" value="ECO:0007669"/>
    <property type="project" value="UniProtKB-SubCell"/>
</dbReference>